<dbReference type="Proteomes" id="UP000054624">
    <property type="component" value="Unassembled WGS sequence"/>
</dbReference>
<evidence type="ECO:0000313" key="1">
    <source>
        <dbReference type="EMBL" id="SAK98976.1"/>
    </source>
</evidence>
<dbReference type="AlphaFoldDB" id="A0A158DXQ4"/>
<dbReference type="EMBL" id="FCOI02000060">
    <property type="protein sequence ID" value="SAK98976.1"/>
    <property type="molecule type" value="Genomic_DNA"/>
</dbReference>
<reference evidence="2" key="1">
    <citation type="submission" date="2016-01" db="EMBL/GenBank/DDBJ databases">
        <authorList>
            <person name="Peeters Charlotte."/>
        </authorList>
    </citation>
    <scope>NUCLEOTIDE SEQUENCE [LARGE SCALE GENOMIC DNA]</scope>
</reference>
<name>A0A158DXQ4_9BURK</name>
<protein>
    <submittedName>
        <fullName evidence="1">Uncharacterized protein</fullName>
    </submittedName>
</protein>
<gene>
    <name evidence="1" type="ORF">AWB76_07623</name>
</gene>
<proteinExistence type="predicted"/>
<keyword evidence="2" id="KW-1185">Reference proteome</keyword>
<sequence length="96" mass="10359">MTYGIFVLATHKMTHISAFGLGMTVSQSVSTIYDAIFEIADAGRSACVIVHRMVMSEAGLATCKRVYHATPGLTDKRVAQVYAVLQGRPSNGRVIL</sequence>
<accession>A0A158DXQ4</accession>
<organism evidence="1 2">
    <name type="scientific">Caballeronia temeraria</name>
    <dbReference type="NCBI Taxonomy" id="1777137"/>
    <lineage>
        <taxon>Bacteria</taxon>
        <taxon>Pseudomonadati</taxon>
        <taxon>Pseudomonadota</taxon>
        <taxon>Betaproteobacteria</taxon>
        <taxon>Burkholderiales</taxon>
        <taxon>Burkholderiaceae</taxon>
        <taxon>Caballeronia</taxon>
    </lineage>
</organism>
<evidence type="ECO:0000313" key="2">
    <source>
        <dbReference type="Proteomes" id="UP000054624"/>
    </source>
</evidence>